<dbReference type="InterPro" id="IPR001753">
    <property type="entry name" value="Enoyl-CoA_hydra/iso"/>
</dbReference>
<proteinExistence type="inferred from homology"/>
<dbReference type="InterPro" id="IPR029045">
    <property type="entry name" value="ClpP/crotonase-like_dom_sf"/>
</dbReference>
<evidence type="ECO:0000313" key="4">
    <source>
        <dbReference type="EMBL" id="MBD1549200.1"/>
    </source>
</evidence>
<dbReference type="Proteomes" id="UP000598467">
    <property type="component" value="Unassembled WGS sequence"/>
</dbReference>
<organism evidence="4 5">
    <name type="scientific">Roseibium aggregatum</name>
    <dbReference type="NCBI Taxonomy" id="187304"/>
    <lineage>
        <taxon>Bacteria</taxon>
        <taxon>Pseudomonadati</taxon>
        <taxon>Pseudomonadota</taxon>
        <taxon>Alphaproteobacteria</taxon>
        <taxon>Hyphomicrobiales</taxon>
        <taxon>Stappiaceae</taxon>
        <taxon>Roseibium</taxon>
    </lineage>
</organism>
<dbReference type="PANTHER" id="PTHR43802">
    <property type="entry name" value="ENOYL-COA HYDRATASE"/>
    <property type="match status" value="1"/>
</dbReference>
<evidence type="ECO:0000313" key="5">
    <source>
        <dbReference type="Proteomes" id="UP000598467"/>
    </source>
</evidence>
<protein>
    <submittedName>
        <fullName evidence="4">Crotonase/enoyl-CoA hydratase family protein</fullName>
    </submittedName>
</protein>
<dbReference type="PANTHER" id="PTHR43802:SF1">
    <property type="entry name" value="IP11341P-RELATED"/>
    <property type="match status" value="1"/>
</dbReference>
<evidence type="ECO:0000256" key="2">
    <source>
        <dbReference type="RuleBase" id="RU003707"/>
    </source>
</evidence>
<comment type="similarity">
    <text evidence="1 2">Belongs to the enoyl-CoA hydratase/isomerase family.</text>
</comment>
<dbReference type="InterPro" id="IPR018376">
    <property type="entry name" value="Enoyl-CoA_hyd/isom_CS"/>
</dbReference>
<dbReference type="NCBIfam" id="NF006108">
    <property type="entry name" value="PRK08259.1"/>
    <property type="match status" value="1"/>
</dbReference>
<accession>A0A926P3T1</accession>
<dbReference type="RefSeq" id="WP_190293889.1">
    <property type="nucleotide sequence ID" value="NZ_JABFCZ010000032.1"/>
</dbReference>
<dbReference type="GO" id="GO:0003824">
    <property type="term" value="F:catalytic activity"/>
    <property type="evidence" value="ECO:0007669"/>
    <property type="project" value="InterPro"/>
</dbReference>
<name>A0A926P3T1_9HYPH</name>
<feature type="region of interest" description="Disordered" evidence="3">
    <location>
        <begin position="83"/>
        <end position="102"/>
    </location>
</feature>
<dbReference type="Pfam" id="PF00378">
    <property type="entry name" value="ECH_1"/>
    <property type="match status" value="2"/>
</dbReference>
<dbReference type="Gene3D" id="3.90.226.10">
    <property type="entry name" value="2-enoyl-CoA Hydratase, Chain A, domain 1"/>
    <property type="match status" value="1"/>
</dbReference>
<evidence type="ECO:0000256" key="3">
    <source>
        <dbReference type="SAM" id="MobiDB-lite"/>
    </source>
</evidence>
<sequence>MSGETSVRIEKNGPVTTVILSRPHARNAVDDDTANRLYEAFLAFEDDSDAAAAVFYGEDGAFCAGYDLKAASAQTQEKPLEELDIPSDWPGGRGDDIAKGPMGPSRLTLSKPVIAAIAGPAVAGGMELALWCDMRIMEESAYMGVFCRRWGVPLIDGGTIRLPRLVGMGRAMDLILTGRKVTADEALRIGLCERVVADGTARQAAENLAAEIARFPQGCLRADRASALEGFDLPFNEALIREWRNREIFEKEGLAGAGRFSGGAGRGGKFEETD</sequence>
<dbReference type="SUPFAM" id="SSF52096">
    <property type="entry name" value="ClpP/crotonase"/>
    <property type="match status" value="1"/>
</dbReference>
<evidence type="ECO:0000256" key="1">
    <source>
        <dbReference type="ARBA" id="ARBA00005254"/>
    </source>
</evidence>
<reference evidence="4" key="1">
    <citation type="submission" date="2020-05" db="EMBL/GenBank/DDBJ databases">
        <title>Identification of trans-AT polyketide cluster in two marine bacteria, producers of a novel glutaramide-containing polyketide sesbanimide D and analogs.</title>
        <authorList>
            <person name="Kacar D."/>
            <person name="Rodriguez P."/>
            <person name="Canedo L."/>
            <person name="Gonzalez E."/>
            <person name="Galan B."/>
            <person name="De La Calle F."/>
            <person name="Garcia J.L."/>
        </authorList>
    </citation>
    <scope>NUCLEOTIDE SEQUENCE</scope>
    <source>
        <strain evidence="4">PHM038</strain>
    </source>
</reference>
<dbReference type="Gene3D" id="1.10.287.2460">
    <property type="match status" value="1"/>
</dbReference>
<gene>
    <name evidence="4" type="ORF">HK439_23310</name>
</gene>
<dbReference type="PROSITE" id="PS00166">
    <property type="entry name" value="ENOYL_COA_HYDRATASE"/>
    <property type="match status" value="1"/>
</dbReference>
<dbReference type="EMBL" id="JABFCZ010000032">
    <property type="protein sequence ID" value="MBD1549200.1"/>
    <property type="molecule type" value="Genomic_DNA"/>
</dbReference>
<dbReference type="CDD" id="cd06558">
    <property type="entry name" value="crotonase-like"/>
    <property type="match status" value="1"/>
</dbReference>
<dbReference type="AlphaFoldDB" id="A0A926P3T1"/>
<comment type="caution">
    <text evidence="4">The sequence shown here is derived from an EMBL/GenBank/DDBJ whole genome shotgun (WGS) entry which is preliminary data.</text>
</comment>